<keyword evidence="2" id="KW-1185">Reference proteome</keyword>
<name>A0ACB8AFJ7_9AGAM</name>
<gene>
    <name evidence="1" type="ORF">BJ138DRAFT_1149402</name>
</gene>
<accession>A0ACB8AFJ7</accession>
<proteinExistence type="predicted"/>
<evidence type="ECO:0000313" key="1">
    <source>
        <dbReference type="EMBL" id="KAH7911992.1"/>
    </source>
</evidence>
<organism evidence="1 2">
    <name type="scientific">Hygrophoropsis aurantiaca</name>
    <dbReference type="NCBI Taxonomy" id="72124"/>
    <lineage>
        <taxon>Eukaryota</taxon>
        <taxon>Fungi</taxon>
        <taxon>Dikarya</taxon>
        <taxon>Basidiomycota</taxon>
        <taxon>Agaricomycotina</taxon>
        <taxon>Agaricomycetes</taxon>
        <taxon>Agaricomycetidae</taxon>
        <taxon>Boletales</taxon>
        <taxon>Coniophorineae</taxon>
        <taxon>Hygrophoropsidaceae</taxon>
        <taxon>Hygrophoropsis</taxon>
    </lineage>
</organism>
<comment type="caution">
    <text evidence="1">The sequence shown here is derived from an EMBL/GenBank/DDBJ whole genome shotgun (WGS) entry which is preliminary data.</text>
</comment>
<sequence>MHRWLLGDDDVNPSLAVEPPCSVCRSGDRFIVHKQSNASVPSATSSDKPLHRNRYHSMGPPKPVRTLPVLKSQRIDSILHPTMLFFCLTIATFCVSAVHAQRPMVVEELKAVLADDSMFNLFLSLVEAMPIELIPDFATILTPNLTLAIPELNPSAASHDRLAQVLDDPSSIFPLLSYHLVKFPLSRTSIATASPNHIIIPTALTDFSTVFLEPDQSQVLVLSREQDGTIHVLNQPTDVVLVPRDDLAILDDTYIWSTTSDMLVMPSTLSKTMPNSDITTFTESASAVGILDALESLHGVTLFVPQDTAFSPIESTIEHLNSVALASVLSGHGINGTFYSTQLTEGIVEVNFAGQILSSDGLTVSLSGGNTANIVVSDILLQNGVVHIIDNVLLLDAIPVSTLSVGPWAVASLALIMGGIFAIVLACCRVRGARSISPRGWKFESTSYIRLT</sequence>
<dbReference type="Proteomes" id="UP000790377">
    <property type="component" value="Unassembled WGS sequence"/>
</dbReference>
<reference evidence="1" key="1">
    <citation type="journal article" date="2021" name="New Phytol.">
        <title>Evolutionary innovations through gain and loss of genes in the ectomycorrhizal Boletales.</title>
        <authorList>
            <person name="Wu G."/>
            <person name="Miyauchi S."/>
            <person name="Morin E."/>
            <person name="Kuo A."/>
            <person name="Drula E."/>
            <person name="Varga T."/>
            <person name="Kohler A."/>
            <person name="Feng B."/>
            <person name="Cao Y."/>
            <person name="Lipzen A."/>
            <person name="Daum C."/>
            <person name="Hundley H."/>
            <person name="Pangilinan J."/>
            <person name="Johnson J."/>
            <person name="Barry K."/>
            <person name="LaButti K."/>
            <person name="Ng V."/>
            <person name="Ahrendt S."/>
            <person name="Min B."/>
            <person name="Choi I.G."/>
            <person name="Park H."/>
            <person name="Plett J.M."/>
            <person name="Magnuson J."/>
            <person name="Spatafora J.W."/>
            <person name="Nagy L.G."/>
            <person name="Henrissat B."/>
            <person name="Grigoriev I.V."/>
            <person name="Yang Z.L."/>
            <person name="Xu J."/>
            <person name="Martin F.M."/>
        </authorList>
    </citation>
    <scope>NUCLEOTIDE SEQUENCE</scope>
    <source>
        <strain evidence="1">ATCC 28755</strain>
    </source>
</reference>
<dbReference type="EMBL" id="MU267662">
    <property type="protein sequence ID" value="KAH7911992.1"/>
    <property type="molecule type" value="Genomic_DNA"/>
</dbReference>
<evidence type="ECO:0000313" key="2">
    <source>
        <dbReference type="Proteomes" id="UP000790377"/>
    </source>
</evidence>
<protein>
    <submittedName>
        <fullName evidence="1">Uncharacterized protein</fullName>
    </submittedName>
</protein>